<keyword evidence="3 8" id="KW-0812">Transmembrane</keyword>
<evidence type="ECO:0000256" key="7">
    <source>
        <dbReference type="SAM" id="MobiDB-lite"/>
    </source>
</evidence>
<feature type="transmembrane region" description="Helical" evidence="8">
    <location>
        <begin position="247"/>
        <end position="265"/>
    </location>
</feature>
<keyword evidence="10" id="KW-0645">Protease</keyword>
<dbReference type="PANTHER" id="PTHR43731:SF14">
    <property type="entry name" value="PRESENILIN-ASSOCIATED RHOMBOID-LIKE PROTEIN, MITOCHONDRIAL"/>
    <property type="match status" value="1"/>
</dbReference>
<keyword evidence="6 8" id="KW-0472">Membrane</keyword>
<comment type="similarity">
    <text evidence="2">Belongs to the peptidase S54 family.</text>
</comment>
<keyword evidence="5 8" id="KW-1133">Transmembrane helix</keyword>
<dbReference type="Gene3D" id="1.20.1540.10">
    <property type="entry name" value="Rhomboid-like"/>
    <property type="match status" value="1"/>
</dbReference>
<dbReference type="AlphaFoldDB" id="A0A5C3EAM9"/>
<dbReference type="GO" id="GO:0006465">
    <property type="term" value="P:signal peptide processing"/>
    <property type="evidence" value="ECO:0007669"/>
    <property type="project" value="TreeGrafter"/>
</dbReference>
<evidence type="ECO:0000256" key="2">
    <source>
        <dbReference type="ARBA" id="ARBA00009045"/>
    </source>
</evidence>
<keyword evidence="11" id="KW-1185">Reference proteome</keyword>
<dbReference type="PANTHER" id="PTHR43731">
    <property type="entry name" value="RHOMBOID PROTEASE"/>
    <property type="match status" value="1"/>
</dbReference>
<feature type="transmembrane region" description="Helical" evidence="8">
    <location>
        <begin position="362"/>
        <end position="380"/>
    </location>
</feature>
<evidence type="ECO:0000256" key="8">
    <source>
        <dbReference type="SAM" id="Phobius"/>
    </source>
</evidence>
<evidence type="ECO:0000256" key="6">
    <source>
        <dbReference type="ARBA" id="ARBA00023136"/>
    </source>
</evidence>
<dbReference type="InterPro" id="IPR022764">
    <property type="entry name" value="Peptidase_S54_rhomboid_dom"/>
</dbReference>
<evidence type="ECO:0000256" key="5">
    <source>
        <dbReference type="ARBA" id="ARBA00022989"/>
    </source>
</evidence>
<evidence type="ECO:0000256" key="3">
    <source>
        <dbReference type="ARBA" id="ARBA00022692"/>
    </source>
</evidence>
<name>A0A5C3EAM9_9BASI</name>
<feature type="domain" description="Peptidase S54 rhomboid" evidence="9">
    <location>
        <begin position="229"/>
        <end position="375"/>
    </location>
</feature>
<evidence type="ECO:0000256" key="1">
    <source>
        <dbReference type="ARBA" id="ARBA00004141"/>
    </source>
</evidence>
<organism evidence="10 11">
    <name type="scientific">Ustilago trichophora</name>
    <dbReference type="NCBI Taxonomy" id="86804"/>
    <lineage>
        <taxon>Eukaryota</taxon>
        <taxon>Fungi</taxon>
        <taxon>Dikarya</taxon>
        <taxon>Basidiomycota</taxon>
        <taxon>Ustilaginomycotina</taxon>
        <taxon>Ustilaginomycetes</taxon>
        <taxon>Ustilaginales</taxon>
        <taxon>Ustilaginaceae</taxon>
        <taxon>Ustilago</taxon>
    </lineage>
</organism>
<dbReference type="Pfam" id="PF01694">
    <property type="entry name" value="Rhomboid"/>
    <property type="match status" value="1"/>
</dbReference>
<dbReference type="InterPro" id="IPR035952">
    <property type="entry name" value="Rhomboid-like_sf"/>
</dbReference>
<protein>
    <submittedName>
        <fullName evidence="10">Related to PCP1 - mitochondrial serine protease</fullName>
    </submittedName>
</protein>
<feature type="region of interest" description="Disordered" evidence="7">
    <location>
        <begin position="109"/>
        <end position="158"/>
    </location>
</feature>
<gene>
    <name evidence="10" type="ORF">UTRI_10556_B</name>
</gene>
<evidence type="ECO:0000313" key="11">
    <source>
        <dbReference type="Proteomes" id="UP000324022"/>
    </source>
</evidence>
<keyword evidence="4" id="KW-0378">Hydrolase</keyword>
<reference evidence="10 11" key="1">
    <citation type="submission" date="2018-03" db="EMBL/GenBank/DDBJ databases">
        <authorList>
            <person name="Guldener U."/>
        </authorList>
    </citation>
    <scope>NUCLEOTIDE SEQUENCE [LARGE SCALE GENOMIC DNA]</scope>
    <source>
        <strain evidence="10 11">NBRC100155</strain>
    </source>
</reference>
<accession>A0A5C3EAM9</accession>
<evidence type="ECO:0000313" key="10">
    <source>
        <dbReference type="EMBL" id="SPO27095.1"/>
    </source>
</evidence>
<comment type="subcellular location">
    <subcellularLocation>
        <location evidence="1">Membrane</location>
        <topology evidence="1">Multi-pass membrane protein</topology>
    </subcellularLocation>
</comment>
<feature type="transmembrane region" description="Helical" evidence="8">
    <location>
        <begin position="180"/>
        <end position="199"/>
    </location>
</feature>
<dbReference type="Proteomes" id="UP000324022">
    <property type="component" value="Unassembled WGS sequence"/>
</dbReference>
<sequence>MIASTSSYDTVAPLRTRSRSYHSASRTNPVSRRTRIDLPMGSVACYQQVRSSTTAALVVPSSSSPAQLRQRPSIRAETSFLRSFSTSFFTSPFGPTSFPGMLLSKMPRLRSEDSPSRLPNRSRRHSSPLFDRPSRRVRIDTSPSSPTPNGPGRRPPSTSTIAGIIALVDQRVFSRLPERFVLYTIIALNFLVFGAWLYASEMLRRFSDPRAYIFLAKNFLSGYRNVAEGRWWTMLTSCVSHERLDHFLVNMISLAFMAPPVLALTGPTTFVLLYFGAGMVSSIVSMVAKSLTRESGKSGGRAFSHGASGSVYAIMSTFACIHPTATFLVFFVIPAPAWAVVTGILAWDLWHAAKTPGGATDSAGHVGGILAGILFWRFGLRGVRIQS</sequence>
<dbReference type="GO" id="GO:0016020">
    <property type="term" value="C:membrane"/>
    <property type="evidence" value="ECO:0007669"/>
    <property type="project" value="UniProtKB-SubCell"/>
</dbReference>
<dbReference type="GO" id="GO:0004252">
    <property type="term" value="F:serine-type endopeptidase activity"/>
    <property type="evidence" value="ECO:0007669"/>
    <property type="project" value="InterPro"/>
</dbReference>
<proteinExistence type="inferred from homology"/>
<evidence type="ECO:0000259" key="9">
    <source>
        <dbReference type="Pfam" id="PF01694"/>
    </source>
</evidence>
<dbReference type="SUPFAM" id="SSF144091">
    <property type="entry name" value="Rhomboid-like"/>
    <property type="match status" value="1"/>
</dbReference>
<dbReference type="EMBL" id="OOIN01000016">
    <property type="protein sequence ID" value="SPO27095.1"/>
    <property type="molecule type" value="Genomic_DNA"/>
</dbReference>
<dbReference type="OrthoDB" id="418595at2759"/>
<dbReference type="InterPro" id="IPR050925">
    <property type="entry name" value="Rhomboid_protease_S54"/>
</dbReference>
<feature type="transmembrane region" description="Helical" evidence="8">
    <location>
        <begin position="325"/>
        <end position="350"/>
    </location>
</feature>
<evidence type="ECO:0000256" key="4">
    <source>
        <dbReference type="ARBA" id="ARBA00022801"/>
    </source>
</evidence>